<keyword evidence="2" id="KW-0805">Transcription regulation</keyword>
<dbReference type="PANTHER" id="PTHR30126">
    <property type="entry name" value="HTH-TYPE TRANSCRIPTIONAL REGULATOR"/>
    <property type="match status" value="1"/>
</dbReference>
<dbReference type="PROSITE" id="PS50931">
    <property type="entry name" value="HTH_LYSR"/>
    <property type="match status" value="1"/>
</dbReference>
<dbReference type="SUPFAM" id="SSF46785">
    <property type="entry name" value="Winged helix' DNA-binding domain"/>
    <property type="match status" value="1"/>
</dbReference>
<sequence length="244" mass="27820">MQTQDLKIYTKLYELRSINKTAQTMQYSQSNITARLQALENELQTQLFRRSFQGLQPTKAGELTYAYAQQVLAATANLTARLHDTSARKKVVISELLFNYLVVEQQRFDLKDYDFQIKSSTAIATLAEAATPLIITYADFHHPAYAEMKRNWLTSAFVSDDGWLNDRPYLINSDTHCPFRRQTLATVPEAATLAVDSWNSIIALVEQGRGVALLPRYVAKAHHLQLLADYKQVRIPYRTFALQA</sequence>
<keyword evidence="3" id="KW-0804">Transcription</keyword>
<dbReference type="RefSeq" id="WP_024626169.1">
    <property type="nucleotide sequence ID" value="NZ_AYGX02000080.1"/>
</dbReference>
<evidence type="ECO:0000259" key="4">
    <source>
        <dbReference type="PROSITE" id="PS50931"/>
    </source>
</evidence>
<dbReference type="Gene3D" id="1.10.10.10">
    <property type="entry name" value="Winged helix-like DNA-binding domain superfamily/Winged helix DNA-binding domain"/>
    <property type="match status" value="1"/>
</dbReference>
<evidence type="ECO:0000313" key="6">
    <source>
        <dbReference type="Proteomes" id="UP000050920"/>
    </source>
</evidence>
<dbReference type="Pfam" id="PF00126">
    <property type="entry name" value="HTH_1"/>
    <property type="match status" value="1"/>
</dbReference>
<evidence type="ECO:0000256" key="3">
    <source>
        <dbReference type="ARBA" id="ARBA00023163"/>
    </source>
</evidence>
<proteinExistence type="inferred from homology"/>
<comment type="similarity">
    <text evidence="1">Belongs to the LysR transcriptional regulatory family.</text>
</comment>
<feature type="domain" description="HTH lysR-type" evidence="4">
    <location>
        <begin position="1"/>
        <end position="58"/>
    </location>
</feature>
<protein>
    <submittedName>
        <fullName evidence="5">Transcriptional regulator</fullName>
    </submittedName>
</protein>
<dbReference type="GO" id="GO:0000976">
    <property type="term" value="F:transcription cis-regulatory region binding"/>
    <property type="evidence" value="ECO:0007669"/>
    <property type="project" value="TreeGrafter"/>
</dbReference>
<dbReference type="AlphaFoldDB" id="A0A0R2NRA8"/>
<comment type="caution">
    <text evidence="5">The sequence shown here is derived from an EMBL/GenBank/DDBJ whole genome shotgun (WGS) entry which is preliminary data.</text>
</comment>
<dbReference type="Gene3D" id="3.40.190.10">
    <property type="entry name" value="Periplasmic binding protein-like II"/>
    <property type="match status" value="1"/>
</dbReference>
<dbReference type="GO" id="GO:0003700">
    <property type="term" value="F:DNA-binding transcription factor activity"/>
    <property type="evidence" value="ECO:0007669"/>
    <property type="project" value="InterPro"/>
</dbReference>
<dbReference type="InterPro" id="IPR036390">
    <property type="entry name" value="WH_DNA-bd_sf"/>
</dbReference>
<dbReference type="InterPro" id="IPR036388">
    <property type="entry name" value="WH-like_DNA-bd_sf"/>
</dbReference>
<dbReference type="PANTHER" id="PTHR30126:SF93">
    <property type="entry name" value="HTH LYSR-TYPE DOMAIN-CONTAINING PROTEIN"/>
    <property type="match status" value="1"/>
</dbReference>
<gene>
    <name evidence="5" type="ORF">DY78_GL000052</name>
</gene>
<evidence type="ECO:0000256" key="2">
    <source>
        <dbReference type="ARBA" id="ARBA00023015"/>
    </source>
</evidence>
<keyword evidence="6" id="KW-1185">Reference proteome</keyword>
<evidence type="ECO:0000313" key="5">
    <source>
        <dbReference type="EMBL" id="KRO27410.1"/>
    </source>
</evidence>
<dbReference type="Proteomes" id="UP000050920">
    <property type="component" value="Unassembled WGS sequence"/>
</dbReference>
<evidence type="ECO:0000256" key="1">
    <source>
        <dbReference type="ARBA" id="ARBA00009437"/>
    </source>
</evidence>
<dbReference type="EMBL" id="AYGX02000080">
    <property type="protein sequence ID" value="KRO27410.1"/>
    <property type="molecule type" value="Genomic_DNA"/>
</dbReference>
<dbReference type="InterPro" id="IPR000847">
    <property type="entry name" value="LysR_HTH_N"/>
</dbReference>
<accession>A0A0R2NRA8</accession>
<name>A0A0R2NRA8_9LACO</name>
<organism evidence="5 6">
    <name type="scientific">Lactiplantibacillus fabifermentans DSM 21115</name>
    <dbReference type="NCBI Taxonomy" id="1413187"/>
    <lineage>
        <taxon>Bacteria</taxon>
        <taxon>Bacillati</taxon>
        <taxon>Bacillota</taxon>
        <taxon>Bacilli</taxon>
        <taxon>Lactobacillales</taxon>
        <taxon>Lactobacillaceae</taxon>
        <taxon>Lactiplantibacillus</taxon>
    </lineage>
</organism>
<reference evidence="5 6" key="1">
    <citation type="journal article" date="2015" name="Genome Announc.">
        <title>Expanding the biotechnology potential of lactobacilli through comparative genomics of 213 strains and associated genera.</title>
        <authorList>
            <person name="Sun Z."/>
            <person name="Harris H.M."/>
            <person name="McCann A."/>
            <person name="Guo C."/>
            <person name="Argimon S."/>
            <person name="Zhang W."/>
            <person name="Yang X."/>
            <person name="Jeffery I.B."/>
            <person name="Cooney J.C."/>
            <person name="Kagawa T.F."/>
            <person name="Liu W."/>
            <person name="Song Y."/>
            <person name="Salvetti E."/>
            <person name="Wrobel A."/>
            <person name="Rasinkangas P."/>
            <person name="Parkhill J."/>
            <person name="Rea M.C."/>
            <person name="O'Sullivan O."/>
            <person name="Ritari J."/>
            <person name="Douillard F.P."/>
            <person name="Paul Ross R."/>
            <person name="Yang R."/>
            <person name="Briner A.E."/>
            <person name="Felis G.E."/>
            <person name="de Vos W.M."/>
            <person name="Barrangou R."/>
            <person name="Klaenhammer T.R."/>
            <person name="Caufield P.W."/>
            <person name="Cui Y."/>
            <person name="Zhang H."/>
            <person name="O'Toole P.W."/>
        </authorList>
    </citation>
    <scope>NUCLEOTIDE SEQUENCE [LARGE SCALE GENOMIC DNA]</scope>
    <source>
        <strain evidence="5 6">DSM 21115</strain>
    </source>
</reference>